<evidence type="ECO:0000313" key="2">
    <source>
        <dbReference type="Proteomes" id="UP000577419"/>
    </source>
</evidence>
<organism evidence="1 2">
    <name type="scientific">Candidatus Iainarchaeum sp</name>
    <dbReference type="NCBI Taxonomy" id="3101447"/>
    <lineage>
        <taxon>Archaea</taxon>
        <taxon>Candidatus Iainarchaeota</taxon>
        <taxon>Candidatus Iainarchaeia</taxon>
        <taxon>Candidatus Iainarchaeales</taxon>
        <taxon>Candidatus Iainarchaeaceae</taxon>
        <taxon>Candidatus Iainarchaeum</taxon>
    </lineage>
</organism>
<name>A0A7J4IYN5_9ARCH</name>
<reference evidence="2" key="1">
    <citation type="journal article" date="2020" name="bioRxiv">
        <title>A rank-normalized archaeal taxonomy based on genome phylogeny resolves widespread incomplete and uneven classifications.</title>
        <authorList>
            <person name="Rinke C."/>
            <person name="Chuvochina M."/>
            <person name="Mussig A.J."/>
            <person name="Chaumeil P.-A."/>
            <person name="Waite D.W."/>
            <person name="Whitman W.B."/>
            <person name="Parks D.H."/>
            <person name="Hugenholtz P."/>
        </authorList>
    </citation>
    <scope>NUCLEOTIDE SEQUENCE [LARGE SCALE GENOMIC DNA]</scope>
</reference>
<protein>
    <submittedName>
        <fullName evidence="1">Uncharacterized protein</fullName>
    </submittedName>
</protein>
<dbReference type="EMBL" id="DUFG01000012">
    <property type="protein sequence ID" value="HIH08076.1"/>
    <property type="molecule type" value="Genomic_DNA"/>
</dbReference>
<sequence>MKKKIKDEASLDDSVYDSGNVEELLEDDELKSGEAGFLEGYNEKQSRKPKKFKRIINE</sequence>
<dbReference type="AlphaFoldDB" id="A0A7J4IYN5"/>
<proteinExistence type="predicted"/>
<gene>
    <name evidence="1" type="ORF">HA237_01765</name>
</gene>
<evidence type="ECO:0000313" key="1">
    <source>
        <dbReference type="EMBL" id="HIH08076.1"/>
    </source>
</evidence>
<dbReference type="Proteomes" id="UP000577419">
    <property type="component" value="Unassembled WGS sequence"/>
</dbReference>
<comment type="caution">
    <text evidence="1">The sequence shown here is derived from an EMBL/GenBank/DDBJ whole genome shotgun (WGS) entry which is preliminary data.</text>
</comment>
<accession>A0A7J4IYN5</accession>